<evidence type="ECO:0000256" key="2">
    <source>
        <dbReference type="ARBA" id="ARBA00022692"/>
    </source>
</evidence>
<gene>
    <name evidence="6" type="ORF">IO98_16885</name>
</gene>
<organism evidence="6 7">
    <name type="scientific">Lacrimispora celerecrescens</name>
    <dbReference type="NCBI Taxonomy" id="29354"/>
    <lineage>
        <taxon>Bacteria</taxon>
        <taxon>Bacillati</taxon>
        <taxon>Bacillota</taxon>
        <taxon>Clostridia</taxon>
        <taxon>Lachnospirales</taxon>
        <taxon>Lachnospiraceae</taxon>
        <taxon>Lacrimispora</taxon>
    </lineage>
</organism>
<evidence type="ECO:0000256" key="4">
    <source>
        <dbReference type="ARBA" id="ARBA00023136"/>
    </source>
</evidence>
<keyword evidence="3 5" id="KW-1133">Transmembrane helix</keyword>
<dbReference type="STRING" id="29354.IO98_16885"/>
<dbReference type="PANTHER" id="PTHR35529">
    <property type="entry name" value="MANGANESE EFFLUX PUMP MNTP-RELATED"/>
    <property type="match status" value="1"/>
</dbReference>
<feature type="transmembrane region" description="Helical" evidence="5">
    <location>
        <begin position="101"/>
        <end position="121"/>
    </location>
</feature>
<reference evidence="6 7" key="1">
    <citation type="submission" date="2014-07" db="EMBL/GenBank/DDBJ databases">
        <title>Draft genome of Clostridium celerecrescens 152B isolated from sediments associated with methane hydrate from Krishna Godavari basin.</title>
        <authorList>
            <person name="Honkalas V.S."/>
            <person name="Dabir A.P."/>
            <person name="Arora P."/>
            <person name="Dhakephalkar P.K."/>
        </authorList>
    </citation>
    <scope>NUCLEOTIDE SEQUENCE [LARGE SCALE GENOMIC DNA]</scope>
    <source>
        <strain evidence="6 7">152B</strain>
    </source>
</reference>
<evidence type="ECO:0000256" key="1">
    <source>
        <dbReference type="ARBA" id="ARBA00022475"/>
    </source>
</evidence>
<feature type="transmembrane region" description="Helical" evidence="5">
    <location>
        <begin position="187"/>
        <end position="204"/>
    </location>
</feature>
<proteinExistence type="predicted"/>
<dbReference type="EMBL" id="JPME01000020">
    <property type="protein sequence ID" value="KEZ89125.1"/>
    <property type="molecule type" value="Genomic_DNA"/>
</dbReference>
<dbReference type="AlphaFoldDB" id="A0A084JJJ1"/>
<dbReference type="InterPro" id="IPR003810">
    <property type="entry name" value="Mntp/YtaF"/>
</dbReference>
<evidence type="ECO:0000256" key="3">
    <source>
        <dbReference type="ARBA" id="ARBA00022989"/>
    </source>
</evidence>
<evidence type="ECO:0000256" key="5">
    <source>
        <dbReference type="SAM" id="Phobius"/>
    </source>
</evidence>
<keyword evidence="7" id="KW-1185">Reference proteome</keyword>
<name>A0A084JJJ1_9FIRM</name>
<feature type="transmembrane region" description="Helical" evidence="5">
    <location>
        <begin position="133"/>
        <end position="155"/>
    </location>
</feature>
<accession>A0A084JJJ1</accession>
<dbReference type="Proteomes" id="UP000028525">
    <property type="component" value="Unassembled WGS sequence"/>
</dbReference>
<sequence length="206" mass="22043">MRDILILVLALCTDTFVASIAYGANRLKISFGKVIAVNLICSGCLGAALIFGSVISGLVPENFAKGAAFSCLFLLGIIKLMDYTIKKYINSHVNVQKNLTFSISGLSIIINIYGNPLAADWDHSKSLSWKETIMFSLAMSLDSLVAGALSGFLMIPPGLTALSALIVGTTVMYIGLFLGHKLAALKGWDLTWVSGILFLFLAFGKL</sequence>
<protein>
    <submittedName>
        <fullName evidence="6">Sporulation protein</fullName>
    </submittedName>
</protein>
<keyword evidence="4 5" id="KW-0472">Membrane</keyword>
<dbReference type="OrthoDB" id="1650809at2"/>
<keyword evidence="2 5" id="KW-0812">Transmembrane</keyword>
<evidence type="ECO:0000313" key="6">
    <source>
        <dbReference type="EMBL" id="KEZ89125.1"/>
    </source>
</evidence>
<feature type="transmembrane region" description="Helical" evidence="5">
    <location>
        <begin position="35"/>
        <end position="55"/>
    </location>
</feature>
<keyword evidence="1" id="KW-1003">Cell membrane</keyword>
<evidence type="ECO:0000313" key="7">
    <source>
        <dbReference type="Proteomes" id="UP000028525"/>
    </source>
</evidence>
<dbReference type="PANTHER" id="PTHR35529:SF2">
    <property type="entry name" value="SPORULATION PROTEIN YTAF-RELATED"/>
    <property type="match status" value="1"/>
</dbReference>
<dbReference type="RefSeq" id="WP_038283045.1">
    <property type="nucleotide sequence ID" value="NZ_JPME01000020.1"/>
</dbReference>
<comment type="caution">
    <text evidence="6">The sequence shown here is derived from an EMBL/GenBank/DDBJ whole genome shotgun (WGS) entry which is preliminary data.</text>
</comment>
<feature type="transmembrane region" description="Helical" evidence="5">
    <location>
        <begin position="161"/>
        <end position="180"/>
    </location>
</feature>
<feature type="transmembrane region" description="Helical" evidence="5">
    <location>
        <begin position="62"/>
        <end position="81"/>
    </location>
</feature>